<evidence type="ECO:0000256" key="5">
    <source>
        <dbReference type="SAM" id="Phobius"/>
    </source>
</evidence>
<evidence type="ECO:0000313" key="8">
    <source>
        <dbReference type="Proteomes" id="UP000821853"/>
    </source>
</evidence>
<dbReference type="InterPro" id="IPR001965">
    <property type="entry name" value="Znf_PHD"/>
</dbReference>
<keyword evidence="2" id="KW-0863">Zinc-finger</keyword>
<protein>
    <recommendedName>
        <fullName evidence="6">Zinc finger PHD-type domain-containing protein</fullName>
    </recommendedName>
</protein>
<keyword evidence="5" id="KW-1133">Transmembrane helix</keyword>
<dbReference type="Gene3D" id="3.30.40.10">
    <property type="entry name" value="Zinc/RING finger domain, C3HC4 (zinc finger)"/>
    <property type="match status" value="1"/>
</dbReference>
<feature type="transmembrane region" description="Helical" evidence="5">
    <location>
        <begin position="47"/>
        <end position="72"/>
    </location>
</feature>
<keyword evidence="3" id="KW-0862">Zinc</keyword>
<dbReference type="VEuPathDB" id="VectorBase:HLOH_056071"/>
<keyword evidence="1" id="KW-0479">Metal-binding</keyword>
<evidence type="ECO:0000259" key="6">
    <source>
        <dbReference type="SMART" id="SM00249"/>
    </source>
</evidence>
<comment type="caution">
    <text evidence="7">The sequence shown here is derived from an EMBL/GenBank/DDBJ whole genome shotgun (WGS) entry which is preliminary data.</text>
</comment>
<dbReference type="SUPFAM" id="SSF57903">
    <property type="entry name" value="FYVE/PHD zinc finger"/>
    <property type="match status" value="1"/>
</dbReference>
<proteinExistence type="predicted"/>
<evidence type="ECO:0000313" key="7">
    <source>
        <dbReference type="EMBL" id="KAH9379168.1"/>
    </source>
</evidence>
<dbReference type="GO" id="GO:0008270">
    <property type="term" value="F:zinc ion binding"/>
    <property type="evidence" value="ECO:0007669"/>
    <property type="project" value="UniProtKB-KW"/>
</dbReference>
<dbReference type="Proteomes" id="UP000821853">
    <property type="component" value="Unassembled WGS sequence"/>
</dbReference>
<dbReference type="Pfam" id="PF25298">
    <property type="entry name" value="Baculo_FP_2nd"/>
    <property type="match status" value="1"/>
</dbReference>
<dbReference type="PANTHER" id="PTHR11505">
    <property type="entry name" value="L1 TRANSPOSABLE ELEMENT-RELATED"/>
    <property type="match status" value="1"/>
</dbReference>
<gene>
    <name evidence="7" type="ORF">HPB48_011027</name>
</gene>
<keyword evidence="5" id="KW-0812">Transmembrane</keyword>
<dbReference type="InterPro" id="IPR011011">
    <property type="entry name" value="Znf_FYVE_PHD"/>
</dbReference>
<name>A0A9J6GWX0_HAELO</name>
<sequence length="385" mass="43687">MRLRLRQLSRAAYKRTAPTDAPGTGTRQRQQLHPADSKRFLFDFAGWLFYPAVILNISCTLYFAAAASAVGANMSTDPELQCLVCQDVVPQDGKYLTCTKCDYAYHLGKCSGVSAPSFRNRSESFKATWICATCETAERKSGVVATQSESSSFAAQLKTLNDNVASLLPIIGKVNALSELLVTVGNIENSMKFLYEKYDSVLTKVEKQDSDIAALKKRVDRIESGTSPAIRQIRLDLNEMEQYSRRQNLEILGLAKEEHDDLFEKVNTVARKLELPELTRSDIDGMHRLPQRPGKEPAVIVRFTSVSLKQKWIEARSRLRAKEPDMRFFDNLTPWNKRLLWLARARAEEVGYRFAWQNNGHVLVRKDEGDKVIRIQDECDLEKMV</sequence>
<dbReference type="SMART" id="SM00249">
    <property type="entry name" value="PHD"/>
    <property type="match status" value="1"/>
</dbReference>
<dbReference type="EMBL" id="JABSTR010000009">
    <property type="protein sequence ID" value="KAH9379168.1"/>
    <property type="molecule type" value="Genomic_DNA"/>
</dbReference>
<dbReference type="CDD" id="cd15489">
    <property type="entry name" value="PHD_SF"/>
    <property type="match status" value="1"/>
</dbReference>
<evidence type="ECO:0000256" key="1">
    <source>
        <dbReference type="ARBA" id="ARBA00022723"/>
    </source>
</evidence>
<organism evidence="7 8">
    <name type="scientific">Haemaphysalis longicornis</name>
    <name type="common">Bush tick</name>
    <dbReference type="NCBI Taxonomy" id="44386"/>
    <lineage>
        <taxon>Eukaryota</taxon>
        <taxon>Metazoa</taxon>
        <taxon>Ecdysozoa</taxon>
        <taxon>Arthropoda</taxon>
        <taxon>Chelicerata</taxon>
        <taxon>Arachnida</taxon>
        <taxon>Acari</taxon>
        <taxon>Parasitiformes</taxon>
        <taxon>Ixodida</taxon>
        <taxon>Ixodoidea</taxon>
        <taxon>Ixodidae</taxon>
        <taxon>Haemaphysalinae</taxon>
        <taxon>Haemaphysalis</taxon>
    </lineage>
</organism>
<feature type="region of interest" description="Disordered" evidence="4">
    <location>
        <begin position="12"/>
        <end position="32"/>
    </location>
</feature>
<dbReference type="OrthoDB" id="8067297at2759"/>
<dbReference type="AlphaFoldDB" id="A0A9J6GWX0"/>
<evidence type="ECO:0000256" key="4">
    <source>
        <dbReference type="SAM" id="MobiDB-lite"/>
    </source>
</evidence>
<accession>A0A9J6GWX0</accession>
<dbReference type="InterPro" id="IPR013083">
    <property type="entry name" value="Znf_RING/FYVE/PHD"/>
</dbReference>
<keyword evidence="8" id="KW-1185">Reference proteome</keyword>
<dbReference type="InterPro" id="IPR004244">
    <property type="entry name" value="Transposase_22"/>
</dbReference>
<dbReference type="InterPro" id="IPR057251">
    <property type="entry name" value="FP_C"/>
</dbReference>
<keyword evidence="5" id="KW-0472">Membrane</keyword>
<reference evidence="7 8" key="1">
    <citation type="journal article" date="2020" name="Cell">
        <title>Large-Scale Comparative Analyses of Tick Genomes Elucidate Their Genetic Diversity and Vector Capacities.</title>
        <authorList>
            <consortium name="Tick Genome and Microbiome Consortium (TIGMIC)"/>
            <person name="Jia N."/>
            <person name="Wang J."/>
            <person name="Shi W."/>
            <person name="Du L."/>
            <person name="Sun Y."/>
            <person name="Zhan W."/>
            <person name="Jiang J.F."/>
            <person name="Wang Q."/>
            <person name="Zhang B."/>
            <person name="Ji P."/>
            <person name="Bell-Sakyi L."/>
            <person name="Cui X.M."/>
            <person name="Yuan T.T."/>
            <person name="Jiang B.G."/>
            <person name="Yang W.F."/>
            <person name="Lam T.T."/>
            <person name="Chang Q.C."/>
            <person name="Ding S.J."/>
            <person name="Wang X.J."/>
            <person name="Zhu J.G."/>
            <person name="Ruan X.D."/>
            <person name="Zhao L."/>
            <person name="Wei J.T."/>
            <person name="Ye R.Z."/>
            <person name="Que T.C."/>
            <person name="Du C.H."/>
            <person name="Zhou Y.H."/>
            <person name="Cheng J.X."/>
            <person name="Dai P.F."/>
            <person name="Guo W.B."/>
            <person name="Han X.H."/>
            <person name="Huang E.J."/>
            <person name="Li L.F."/>
            <person name="Wei W."/>
            <person name="Gao Y.C."/>
            <person name="Liu J.Z."/>
            <person name="Shao H.Z."/>
            <person name="Wang X."/>
            <person name="Wang C.C."/>
            <person name="Yang T.C."/>
            <person name="Huo Q.B."/>
            <person name="Li W."/>
            <person name="Chen H.Y."/>
            <person name="Chen S.E."/>
            <person name="Zhou L.G."/>
            <person name="Ni X.B."/>
            <person name="Tian J.H."/>
            <person name="Sheng Y."/>
            <person name="Liu T."/>
            <person name="Pan Y.S."/>
            <person name="Xia L.Y."/>
            <person name="Li J."/>
            <person name="Zhao F."/>
            <person name="Cao W.C."/>
        </authorList>
    </citation>
    <scope>NUCLEOTIDE SEQUENCE [LARGE SCALE GENOMIC DNA]</scope>
    <source>
        <strain evidence="7">HaeL-2018</strain>
    </source>
</reference>
<feature type="domain" description="Zinc finger PHD-type" evidence="6">
    <location>
        <begin position="81"/>
        <end position="135"/>
    </location>
</feature>
<evidence type="ECO:0000256" key="2">
    <source>
        <dbReference type="ARBA" id="ARBA00022771"/>
    </source>
</evidence>
<evidence type="ECO:0000256" key="3">
    <source>
        <dbReference type="ARBA" id="ARBA00022833"/>
    </source>
</evidence>